<protein>
    <submittedName>
        <fullName evidence="1">Uncharacterized protein</fullName>
    </submittedName>
</protein>
<name>A0A812WGH9_SYMPI</name>
<evidence type="ECO:0000313" key="1">
    <source>
        <dbReference type="EMBL" id="CAE7681241.1"/>
    </source>
</evidence>
<reference evidence="1" key="1">
    <citation type="submission" date="2021-02" db="EMBL/GenBank/DDBJ databases">
        <authorList>
            <person name="Dougan E. K."/>
            <person name="Rhodes N."/>
            <person name="Thang M."/>
            <person name="Chan C."/>
        </authorList>
    </citation>
    <scope>NUCLEOTIDE SEQUENCE</scope>
</reference>
<evidence type="ECO:0000313" key="2">
    <source>
        <dbReference type="Proteomes" id="UP000649617"/>
    </source>
</evidence>
<proteinExistence type="predicted"/>
<accession>A0A812WGH9</accession>
<organism evidence="1 2">
    <name type="scientific">Symbiodinium pilosum</name>
    <name type="common">Dinoflagellate</name>
    <dbReference type="NCBI Taxonomy" id="2952"/>
    <lineage>
        <taxon>Eukaryota</taxon>
        <taxon>Sar</taxon>
        <taxon>Alveolata</taxon>
        <taxon>Dinophyceae</taxon>
        <taxon>Suessiales</taxon>
        <taxon>Symbiodiniaceae</taxon>
        <taxon>Symbiodinium</taxon>
    </lineage>
</organism>
<gene>
    <name evidence="1" type="ORF">SPIL2461_LOCUS18970</name>
</gene>
<sequence>MDGNGALNAANNSVYSPESELEVSLAIAAEADDRLARSCSATGGPGAPFVRFLDLVAKEYDGSIELGTEYWQSVVSLKPSCQAASFPLLRVALLTTNLRAPKHKVVDGVARLLQKKDVAKLQSAKLAQDVIEAEKILSECWAKAQSADLPHQKVCRLFGRCCIRCVSCLLHKQVYETIPATLQHVAKMFDDDLQGKVAKQATALAAGDVFLTEQKLNLTPGNLYLHKDYGPDKLFQLLFLEDDKAQLKAGEALGQDTAQVTVPLARVAATLKLMKAVKPVLLTAPEYGETQETSRSATLSQQCKIFCTLLKASEEEPSPGMLLVEYPAKRVYAGKDFKKGELVLVPQTDNPSKVGINPPKSPGTAFAEVEYI</sequence>
<keyword evidence="2" id="KW-1185">Reference proteome</keyword>
<comment type="caution">
    <text evidence="1">The sequence shown here is derived from an EMBL/GenBank/DDBJ whole genome shotgun (WGS) entry which is preliminary data.</text>
</comment>
<dbReference type="Proteomes" id="UP000649617">
    <property type="component" value="Unassembled WGS sequence"/>
</dbReference>
<dbReference type="AlphaFoldDB" id="A0A812WGH9"/>
<dbReference type="EMBL" id="CAJNIZ010044193">
    <property type="protein sequence ID" value="CAE7681241.1"/>
    <property type="molecule type" value="Genomic_DNA"/>
</dbReference>